<organism evidence="1 2">
    <name type="scientific">Aspergillus bertholletiae</name>
    <dbReference type="NCBI Taxonomy" id="1226010"/>
    <lineage>
        <taxon>Eukaryota</taxon>
        <taxon>Fungi</taxon>
        <taxon>Dikarya</taxon>
        <taxon>Ascomycota</taxon>
        <taxon>Pezizomycotina</taxon>
        <taxon>Eurotiomycetes</taxon>
        <taxon>Eurotiomycetidae</taxon>
        <taxon>Eurotiales</taxon>
        <taxon>Aspergillaceae</taxon>
        <taxon>Aspergillus</taxon>
        <taxon>Aspergillus subgen. Circumdati</taxon>
    </lineage>
</organism>
<name>A0A5N7AUT2_9EURO</name>
<dbReference type="OrthoDB" id="10488831at2759"/>
<accession>A0A5N7AUT2</accession>
<keyword evidence="2" id="KW-1185">Reference proteome</keyword>
<sequence>MREESARERGDEKKPEVRMEVRSREGKSFFFLSSPPCVYSLYIGPSLFVSVHGLVGVNKMHDEVFAGLSGCPLCSTFETISSRVIDSSGPSGISIANQTFISAYSTL</sequence>
<protein>
    <submittedName>
        <fullName evidence="1">Uncharacterized protein</fullName>
    </submittedName>
</protein>
<dbReference type="EMBL" id="ML736329">
    <property type="protein sequence ID" value="KAE8373076.1"/>
    <property type="molecule type" value="Genomic_DNA"/>
</dbReference>
<evidence type="ECO:0000313" key="1">
    <source>
        <dbReference type="EMBL" id="KAE8373076.1"/>
    </source>
</evidence>
<dbReference type="AlphaFoldDB" id="A0A5N7AUT2"/>
<evidence type="ECO:0000313" key="2">
    <source>
        <dbReference type="Proteomes" id="UP000326198"/>
    </source>
</evidence>
<proteinExistence type="predicted"/>
<dbReference type="Proteomes" id="UP000326198">
    <property type="component" value="Unassembled WGS sequence"/>
</dbReference>
<reference evidence="1 2" key="1">
    <citation type="submission" date="2019-04" db="EMBL/GenBank/DDBJ databases">
        <title>Friends and foes A comparative genomics studyof 23 Aspergillus species from section Flavi.</title>
        <authorList>
            <consortium name="DOE Joint Genome Institute"/>
            <person name="Kjaerbolling I."/>
            <person name="Vesth T."/>
            <person name="Frisvad J.C."/>
            <person name="Nybo J.L."/>
            <person name="Theobald S."/>
            <person name="Kildgaard S."/>
            <person name="Isbrandt T."/>
            <person name="Kuo A."/>
            <person name="Sato A."/>
            <person name="Lyhne E.K."/>
            <person name="Kogle M.E."/>
            <person name="Wiebenga A."/>
            <person name="Kun R.S."/>
            <person name="Lubbers R.J."/>
            <person name="Makela M.R."/>
            <person name="Barry K."/>
            <person name="Chovatia M."/>
            <person name="Clum A."/>
            <person name="Daum C."/>
            <person name="Haridas S."/>
            <person name="He G."/>
            <person name="LaButti K."/>
            <person name="Lipzen A."/>
            <person name="Mondo S."/>
            <person name="Riley R."/>
            <person name="Salamov A."/>
            <person name="Simmons B.A."/>
            <person name="Magnuson J.K."/>
            <person name="Henrissat B."/>
            <person name="Mortensen U.H."/>
            <person name="Larsen T.O."/>
            <person name="Devries R.P."/>
            <person name="Grigoriev I.V."/>
            <person name="Machida M."/>
            <person name="Baker S.E."/>
            <person name="Andersen M.R."/>
        </authorList>
    </citation>
    <scope>NUCLEOTIDE SEQUENCE [LARGE SCALE GENOMIC DNA]</scope>
    <source>
        <strain evidence="1 2">IBT 29228</strain>
    </source>
</reference>
<gene>
    <name evidence="1" type="ORF">BDV26DRAFT_76446</name>
</gene>